<keyword evidence="9" id="KW-1015">Disulfide bond</keyword>
<evidence type="ECO:0000256" key="1">
    <source>
        <dbReference type="ARBA" id="ARBA00004651"/>
    </source>
</evidence>
<dbReference type="InterPro" id="IPR000725">
    <property type="entry name" value="Olfact_rcpt"/>
</dbReference>
<keyword evidence="4 13" id="KW-0812">Transmembrane</keyword>
<keyword evidence="16" id="KW-1185">Reference proteome</keyword>
<sequence length="237" mass="26502">YFTCYFAYSHNLFNIVTQIIPNSNFTTIFLLGFHNMGKCNLLVFILILLMYCVTICGNLLIITLVSYSKTLHSPMYFFLSQLSASDIIYSVASFLIHGVCSLEFCGPNTIDQLFCDFAPVVKLSCSDASIVQMESTLLSTAVAVLPFLLIVLSYIYIALTILKISSVSGRLKSFSTCSSHLTVVSIFYGTLISMYVFPNEGKSQTISKILTLMYTVFTPFINPFIYSLRNKDIKNAL</sequence>
<dbReference type="GO" id="GO:0005886">
    <property type="term" value="C:plasma membrane"/>
    <property type="evidence" value="ECO:0007669"/>
    <property type="project" value="UniProtKB-SubCell"/>
</dbReference>
<feature type="transmembrane region" description="Helical" evidence="13">
    <location>
        <begin position="41"/>
        <end position="64"/>
    </location>
</feature>
<comment type="subcellular location">
    <subcellularLocation>
        <location evidence="1">Cell membrane</location>
        <topology evidence="1">Multi-pass membrane protein</topology>
    </subcellularLocation>
</comment>
<keyword evidence="11" id="KW-0325">Glycoprotein</keyword>
<dbReference type="OrthoDB" id="9975554at2759"/>
<dbReference type="PRINTS" id="PR00245">
    <property type="entry name" value="OLFACTORYR"/>
</dbReference>
<dbReference type="PROSITE" id="PS50262">
    <property type="entry name" value="G_PROTEIN_RECEP_F1_2"/>
    <property type="match status" value="1"/>
</dbReference>
<name>A0A2G9QFX9_AQUCT</name>
<feature type="domain" description="G-protein coupled receptors family 1 profile" evidence="14">
    <location>
        <begin position="87"/>
        <end position="226"/>
    </location>
</feature>
<dbReference type="Proteomes" id="UP000228934">
    <property type="component" value="Unassembled WGS sequence"/>
</dbReference>
<protein>
    <recommendedName>
        <fullName evidence="14">G-protein coupled receptors family 1 profile domain-containing protein</fullName>
    </recommendedName>
</protein>
<keyword evidence="5" id="KW-0552">Olfaction</keyword>
<keyword evidence="2" id="KW-1003">Cell membrane</keyword>
<evidence type="ECO:0000256" key="7">
    <source>
        <dbReference type="ARBA" id="ARBA00023040"/>
    </source>
</evidence>
<feature type="transmembrane region" description="Helical" evidence="13">
    <location>
        <begin position="209"/>
        <end position="228"/>
    </location>
</feature>
<evidence type="ECO:0000256" key="4">
    <source>
        <dbReference type="ARBA" id="ARBA00022692"/>
    </source>
</evidence>
<feature type="transmembrane region" description="Helical" evidence="13">
    <location>
        <begin position="174"/>
        <end position="197"/>
    </location>
</feature>
<keyword evidence="12" id="KW-0807">Transducer</keyword>
<dbReference type="PANTHER" id="PTHR24242:SF253">
    <property type="entry name" value="OLFACTORY RECEPTOR-RELATED"/>
    <property type="match status" value="1"/>
</dbReference>
<evidence type="ECO:0000313" key="15">
    <source>
        <dbReference type="EMBL" id="PIO14506.1"/>
    </source>
</evidence>
<dbReference type="InterPro" id="IPR017452">
    <property type="entry name" value="GPCR_Rhodpsn_7TM"/>
</dbReference>
<evidence type="ECO:0000256" key="5">
    <source>
        <dbReference type="ARBA" id="ARBA00022725"/>
    </source>
</evidence>
<keyword evidence="6 13" id="KW-1133">Transmembrane helix</keyword>
<feature type="non-terminal residue" evidence="15">
    <location>
        <position position="237"/>
    </location>
</feature>
<organism evidence="15 16">
    <name type="scientific">Aquarana catesbeiana</name>
    <name type="common">American bullfrog</name>
    <name type="synonym">Rana catesbeiana</name>
    <dbReference type="NCBI Taxonomy" id="8400"/>
    <lineage>
        <taxon>Eukaryota</taxon>
        <taxon>Metazoa</taxon>
        <taxon>Chordata</taxon>
        <taxon>Craniata</taxon>
        <taxon>Vertebrata</taxon>
        <taxon>Euteleostomi</taxon>
        <taxon>Amphibia</taxon>
        <taxon>Batrachia</taxon>
        <taxon>Anura</taxon>
        <taxon>Neobatrachia</taxon>
        <taxon>Ranoidea</taxon>
        <taxon>Ranidae</taxon>
        <taxon>Aquarana</taxon>
    </lineage>
</organism>
<dbReference type="GO" id="GO:0004984">
    <property type="term" value="F:olfactory receptor activity"/>
    <property type="evidence" value="ECO:0007669"/>
    <property type="project" value="InterPro"/>
</dbReference>
<evidence type="ECO:0000256" key="13">
    <source>
        <dbReference type="SAM" id="Phobius"/>
    </source>
</evidence>
<evidence type="ECO:0000256" key="9">
    <source>
        <dbReference type="ARBA" id="ARBA00023157"/>
    </source>
</evidence>
<keyword evidence="10" id="KW-0675">Receptor</keyword>
<evidence type="ECO:0000256" key="3">
    <source>
        <dbReference type="ARBA" id="ARBA00022606"/>
    </source>
</evidence>
<gene>
    <name evidence="15" type="ORF">AB205_0064510</name>
</gene>
<keyword evidence="8 13" id="KW-0472">Membrane</keyword>
<dbReference type="InterPro" id="IPR000276">
    <property type="entry name" value="GPCR_Rhodpsn"/>
</dbReference>
<evidence type="ECO:0000256" key="6">
    <source>
        <dbReference type="ARBA" id="ARBA00022989"/>
    </source>
</evidence>
<evidence type="ECO:0000313" key="16">
    <source>
        <dbReference type="Proteomes" id="UP000228934"/>
    </source>
</evidence>
<evidence type="ECO:0000256" key="11">
    <source>
        <dbReference type="ARBA" id="ARBA00023180"/>
    </source>
</evidence>
<dbReference type="SUPFAM" id="SSF81321">
    <property type="entry name" value="Family A G protein-coupled receptor-like"/>
    <property type="match status" value="1"/>
</dbReference>
<dbReference type="Pfam" id="PF13853">
    <property type="entry name" value="7tm_4"/>
    <property type="match status" value="2"/>
</dbReference>
<keyword evidence="3" id="KW-0716">Sensory transduction</keyword>
<dbReference type="InterPro" id="IPR050939">
    <property type="entry name" value="Olfactory_GPCR1"/>
</dbReference>
<evidence type="ECO:0000256" key="2">
    <source>
        <dbReference type="ARBA" id="ARBA00022475"/>
    </source>
</evidence>
<keyword evidence="7" id="KW-0297">G-protein coupled receptor</keyword>
<dbReference type="EMBL" id="KZ000458">
    <property type="protein sequence ID" value="PIO14506.1"/>
    <property type="molecule type" value="Genomic_DNA"/>
</dbReference>
<evidence type="ECO:0000259" key="14">
    <source>
        <dbReference type="PROSITE" id="PS50262"/>
    </source>
</evidence>
<feature type="non-terminal residue" evidence="15">
    <location>
        <position position="1"/>
    </location>
</feature>
<feature type="transmembrane region" description="Helical" evidence="13">
    <location>
        <begin position="137"/>
        <end position="162"/>
    </location>
</feature>
<dbReference type="GO" id="GO:0004930">
    <property type="term" value="F:G protein-coupled receptor activity"/>
    <property type="evidence" value="ECO:0007669"/>
    <property type="project" value="UniProtKB-KW"/>
</dbReference>
<dbReference type="PANTHER" id="PTHR24242">
    <property type="entry name" value="G-PROTEIN COUPLED RECEPTOR"/>
    <property type="match status" value="1"/>
</dbReference>
<proteinExistence type="predicted"/>
<evidence type="ECO:0000256" key="8">
    <source>
        <dbReference type="ARBA" id="ARBA00023136"/>
    </source>
</evidence>
<dbReference type="PRINTS" id="PR00237">
    <property type="entry name" value="GPCRRHODOPSN"/>
</dbReference>
<evidence type="ECO:0000256" key="10">
    <source>
        <dbReference type="ARBA" id="ARBA00023170"/>
    </source>
</evidence>
<reference evidence="16" key="1">
    <citation type="journal article" date="2017" name="Nat. Commun.">
        <title>The North American bullfrog draft genome provides insight into hormonal regulation of long noncoding RNA.</title>
        <authorList>
            <person name="Hammond S.A."/>
            <person name="Warren R.L."/>
            <person name="Vandervalk B.P."/>
            <person name="Kucuk E."/>
            <person name="Khan H."/>
            <person name="Gibb E.A."/>
            <person name="Pandoh P."/>
            <person name="Kirk H."/>
            <person name="Zhao Y."/>
            <person name="Jones M."/>
            <person name="Mungall A.J."/>
            <person name="Coope R."/>
            <person name="Pleasance S."/>
            <person name="Moore R.A."/>
            <person name="Holt R.A."/>
            <person name="Round J.M."/>
            <person name="Ohora S."/>
            <person name="Walle B.V."/>
            <person name="Veldhoen N."/>
            <person name="Helbing C.C."/>
            <person name="Birol I."/>
        </authorList>
    </citation>
    <scope>NUCLEOTIDE SEQUENCE [LARGE SCALE GENOMIC DNA]</scope>
</reference>
<dbReference type="Gene3D" id="1.20.1070.10">
    <property type="entry name" value="Rhodopsin 7-helix transmembrane proteins"/>
    <property type="match status" value="2"/>
</dbReference>
<accession>A0A2G9QFX9</accession>
<dbReference type="AlphaFoldDB" id="A0A2G9QFX9"/>
<evidence type="ECO:0000256" key="12">
    <source>
        <dbReference type="ARBA" id="ARBA00023224"/>
    </source>
</evidence>